<dbReference type="SUPFAM" id="SSF52343">
    <property type="entry name" value="Ferredoxin reductase-like, C-terminal NADP-linked domain"/>
    <property type="match status" value="1"/>
</dbReference>
<comment type="cofactor">
    <cofactor evidence="1">
        <name>FAD</name>
        <dbReference type="ChEBI" id="CHEBI:57692"/>
    </cofactor>
</comment>
<keyword evidence="8" id="KW-0411">Iron-sulfur</keyword>
<dbReference type="PRINTS" id="PR00410">
    <property type="entry name" value="PHEHYDRXLASE"/>
</dbReference>
<proteinExistence type="inferred from homology"/>
<dbReference type="RefSeq" id="WP_170106950.1">
    <property type="nucleotide sequence ID" value="NZ_QAON01000008.1"/>
</dbReference>
<dbReference type="Pfam" id="PF00111">
    <property type="entry name" value="Fer2"/>
    <property type="match status" value="1"/>
</dbReference>
<evidence type="ECO:0000256" key="6">
    <source>
        <dbReference type="ARBA" id="ARBA00023002"/>
    </source>
</evidence>
<keyword evidence="6" id="KW-0560">Oxidoreductase</keyword>
<dbReference type="Pfam" id="PF00175">
    <property type="entry name" value="NAD_binding_1"/>
    <property type="match status" value="1"/>
</dbReference>
<comment type="caution">
    <text evidence="12">The sequence shown here is derived from an EMBL/GenBank/DDBJ whole genome shotgun (WGS) entry which is preliminary data.</text>
</comment>
<keyword evidence="2" id="KW-0285">Flavoprotein</keyword>
<protein>
    <submittedName>
        <fullName evidence="12">Ferredoxin-NADP reductase</fullName>
    </submittedName>
</protein>
<evidence type="ECO:0000256" key="8">
    <source>
        <dbReference type="ARBA" id="ARBA00023014"/>
    </source>
</evidence>
<dbReference type="CDD" id="cd00207">
    <property type="entry name" value="fer2"/>
    <property type="match status" value="1"/>
</dbReference>
<keyword evidence="3" id="KW-0001">2Fe-2S</keyword>
<keyword evidence="5" id="KW-0274">FAD</keyword>
<dbReference type="GO" id="GO:0016491">
    <property type="term" value="F:oxidoreductase activity"/>
    <property type="evidence" value="ECO:0007669"/>
    <property type="project" value="UniProtKB-KW"/>
</dbReference>
<accession>A0A2T5IZ60</accession>
<sequence>MLNHLRQHTNRWLMQTVGHDWVDYIASNTMTVLNRRLNDFIWTYELKAQVIAITEEADQVKTMTLMPNQRWQGMQAGQYIQLKVLIDGVAYQRAYSLSPLENGCFTITVKQHAGGRVSTWLHEQLTVGMELRLEAAQGQFCYQQQEKILFISAGSGITPCYSIIQSLLADTRAKVDIALYAQFSQTKDVIYRQSLQQWRAQGVQVHVALSQQTGSDHLLTADNLLQLYPDFRQRDIYLCGPAGFMDNIITLLQMYGYDMTRLHCERFNFAAPNLGEQFDFSQCQPIVDFKHLHQRISLSPEDQGQTLLALAHKYGVLVESGCERGMCGSCKLTLKEGKVSGNQLGKAVYLCTSYPDSAHVVLDA</sequence>
<dbReference type="PANTHER" id="PTHR47354:SF6">
    <property type="entry name" value="NADH OXIDOREDUCTASE HCR"/>
    <property type="match status" value="1"/>
</dbReference>
<evidence type="ECO:0000259" key="11">
    <source>
        <dbReference type="PROSITE" id="PS51384"/>
    </source>
</evidence>
<organism evidence="12 13">
    <name type="scientific">Agitococcus lubricus</name>
    <dbReference type="NCBI Taxonomy" id="1077255"/>
    <lineage>
        <taxon>Bacteria</taxon>
        <taxon>Pseudomonadati</taxon>
        <taxon>Pseudomonadota</taxon>
        <taxon>Gammaproteobacteria</taxon>
        <taxon>Moraxellales</taxon>
        <taxon>Moraxellaceae</taxon>
        <taxon>Agitococcus</taxon>
    </lineage>
</organism>
<dbReference type="Pfam" id="PF00970">
    <property type="entry name" value="FAD_binding_6"/>
    <property type="match status" value="1"/>
</dbReference>
<dbReference type="InterPro" id="IPR012675">
    <property type="entry name" value="Beta-grasp_dom_sf"/>
</dbReference>
<gene>
    <name evidence="12" type="ORF">C8N29_108105</name>
</gene>
<dbReference type="InterPro" id="IPR017938">
    <property type="entry name" value="Riboflavin_synthase-like_b-brl"/>
</dbReference>
<dbReference type="AlphaFoldDB" id="A0A2T5IZ60"/>
<dbReference type="PANTHER" id="PTHR47354">
    <property type="entry name" value="NADH OXIDOREDUCTASE HCR"/>
    <property type="match status" value="1"/>
</dbReference>
<evidence type="ECO:0000259" key="10">
    <source>
        <dbReference type="PROSITE" id="PS51085"/>
    </source>
</evidence>
<evidence type="ECO:0000313" key="13">
    <source>
        <dbReference type="Proteomes" id="UP000244223"/>
    </source>
</evidence>
<keyword evidence="13" id="KW-1185">Reference proteome</keyword>
<reference evidence="12 13" key="1">
    <citation type="submission" date="2018-04" db="EMBL/GenBank/DDBJ databases">
        <title>Genomic Encyclopedia of Archaeal and Bacterial Type Strains, Phase II (KMG-II): from individual species to whole genera.</title>
        <authorList>
            <person name="Goeker M."/>
        </authorList>
    </citation>
    <scope>NUCLEOTIDE SEQUENCE [LARGE SCALE GENOMIC DNA]</scope>
    <source>
        <strain evidence="12 13">DSM 5822</strain>
    </source>
</reference>
<dbReference type="GO" id="GO:0046872">
    <property type="term" value="F:metal ion binding"/>
    <property type="evidence" value="ECO:0007669"/>
    <property type="project" value="UniProtKB-KW"/>
</dbReference>
<name>A0A2T5IZ60_9GAMM</name>
<feature type="domain" description="2Fe-2S ferredoxin-type" evidence="10">
    <location>
        <begin position="285"/>
        <end position="364"/>
    </location>
</feature>
<comment type="similarity">
    <text evidence="9">In the N-terminal section; belongs to the FAD-binding oxidoreductase type 6 family.</text>
</comment>
<dbReference type="SUPFAM" id="SSF63380">
    <property type="entry name" value="Riboflavin synthase domain-like"/>
    <property type="match status" value="1"/>
</dbReference>
<dbReference type="Proteomes" id="UP000244223">
    <property type="component" value="Unassembled WGS sequence"/>
</dbReference>
<dbReference type="InterPro" id="IPR050415">
    <property type="entry name" value="MRET"/>
</dbReference>
<dbReference type="GO" id="GO:0051537">
    <property type="term" value="F:2 iron, 2 sulfur cluster binding"/>
    <property type="evidence" value="ECO:0007669"/>
    <property type="project" value="UniProtKB-KW"/>
</dbReference>
<keyword evidence="4" id="KW-0479">Metal-binding</keyword>
<dbReference type="Gene3D" id="3.10.20.30">
    <property type="match status" value="1"/>
</dbReference>
<dbReference type="PROSITE" id="PS51384">
    <property type="entry name" value="FAD_FR"/>
    <property type="match status" value="1"/>
</dbReference>
<dbReference type="InterPro" id="IPR008333">
    <property type="entry name" value="Cbr1-like_FAD-bd_dom"/>
</dbReference>
<evidence type="ECO:0000256" key="3">
    <source>
        <dbReference type="ARBA" id="ARBA00022714"/>
    </source>
</evidence>
<keyword evidence="7" id="KW-0408">Iron</keyword>
<dbReference type="InterPro" id="IPR001433">
    <property type="entry name" value="OxRdtase_FAD/NAD-bd"/>
</dbReference>
<evidence type="ECO:0000256" key="1">
    <source>
        <dbReference type="ARBA" id="ARBA00001974"/>
    </source>
</evidence>
<evidence type="ECO:0000256" key="5">
    <source>
        <dbReference type="ARBA" id="ARBA00022827"/>
    </source>
</evidence>
<dbReference type="Gene3D" id="2.40.30.10">
    <property type="entry name" value="Translation factors"/>
    <property type="match status" value="1"/>
</dbReference>
<evidence type="ECO:0000313" key="12">
    <source>
        <dbReference type="EMBL" id="PTQ89221.1"/>
    </source>
</evidence>
<dbReference type="PROSITE" id="PS00197">
    <property type="entry name" value="2FE2S_FER_1"/>
    <property type="match status" value="1"/>
</dbReference>
<evidence type="ECO:0000256" key="2">
    <source>
        <dbReference type="ARBA" id="ARBA00022630"/>
    </source>
</evidence>
<dbReference type="PROSITE" id="PS51085">
    <property type="entry name" value="2FE2S_FER_2"/>
    <property type="match status" value="1"/>
</dbReference>
<feature type="domain" description="FAD-binding FR-type" evidence="11">
    <location>
        <begin position="43"/>
        <end position="143"/>
    </location>
</feature>
<dbReference type="SUPFAM" id="SSF54292">
    <property type="entry name" value="2Fe-2S ferredoxin-like"/>
    <property type="match status" value="1"/>
</dbReference>
<dbReference type="EMBL" id="QAON01000008">
    <property type="protein sequence ID" value="PTQ89221.1"/>
    <property type="molecule type" value="Genomic_DNA"/>
</dbReference>
<evidence type="ECO:0000256" key="7">
    <source>
        <dbReference type="ARBA" id="ARBA00023004"/>
    </source>
</evidence>
<evidence type="ECO:0000256" key="9">
    <source>
        <dbReference type="ARBA" id="ARBA00061434"/>
    </source>
</evidence>
<dbReference type="InterPro" id="IPR001041">
    <property type="entry name" value="2Fe-2S_ferredoxin-type"/>
</dbReference>
<evidence type="ECO:0000256" key="4">
    <source>
        <dbReference type="ARBA" id="ARBA00022723"/>
    </source>
</evidence>
<dbReference type="InterPro" id="IPR039261">
    <property type="entry name" value="FNR_nucleotide-bd"/>
</dbReference>
<dbReference type="InterPro" id="IPR036010">
    <property type="entry name" value="2Fe-2S_ferredoxin-like_sf"/>
</dbReference>
<dbReference type="Gene3D" id="3.40.50.80">
    <property type="entry name" value="Nucleotide-binding domain of ferredoxin-NADP reductase (FNR) module"/>
    <property type="match status" value="1"/>
</dbReference>
<dbReference type="InterPro" id="IPR017927">
    <property type="entry name" value="FAD-bd_FR_type"/>
</dbReference>
<dbReference type="InterPro" id="IPR006058">
    <property type="entry name" value="2Fe2S_fd_BS"/>
</dbReference>